<dbReference type="AlphaFoldDB" id="A0A099KTZ1"/>
<dbReference type="NCBIfam" id="TIGR02595">
    <property type="entry name" value="PEP_CTERM"/>
    <property type="match status" value="1"/>
</dbReference>
<dbReference type="PATRIC" id="fig|28229.4.peg.1149"/>
<feature type="domain" description="Ice-binding protein C-terminal" evidence="2">
    <location>
        <begin position="161"/>
        <end position="183"/>
    </location>
</feature>
<dbReference type="OrthoDB" id="6398775at2"/>
<protein>
    <submittedName>
        <fullName evidence="3">PEP motif putative anchor domain protein</fullName>
    </submittedName>
</protein>
<dbReference type="RefSeq" id="WP_033092921.1">
    <property type="nucleotide sequence ID" value="NZ_JQED01000008.1"/>
</dbReference>
<feature type="chain" id="PRO_5001957344" evidence="1">
    <location>
        <begin position="23"/>
        <end position="186"/>
    </location>
</feature>
<proteinExistence type="predicted"/>
<evidence type="ECO:0000256" key="1">
    <source>
        <dbReference type="SAM" id="SignalP"/>
    </source>
</evidence>
<dbReference type="EMBL" id="JQED01000008">
    <property type="protein sequence ID" value="KGJ93630.1"/>
    <property type="molecule type" value="Genomic_DNA"/>
</dbReference>
<reference evidence="3 4" key="1">
    <citation type="submission" date="2014-08" db="EMBL/GenBank/DDBJ databases">
        <title>Genomic and Phenotypic Diversity of Colwellia psychrerythraea strains from Disparate Marine Basins.</title>
        <authorList>
            <person name="Techtmann S.M."/>
            <person name="Stelling S.C."/>
            <person name="Utturkar S.M."/>
            <person name="Alshibli N."/>
            <person name="Harris A."/>
            <person name="Brown S.D."/>
            <person name="Hazen T.C."/>
        </authorList>
    </citation>
    <scope>NUCLEOTIDE SEQUENCE [LARGE SCALE GENOMIC DNA]</scope>
    <source>
        <strain evidence="3 4">ND2E</strain>
    </source>
</reference>
<accession>A0A099KTZ1</accession>
<keyword evidence="1" id="KW-0732">Signal</keyword>
<name>A0A099KTZ1_COLPS</name>
<comment type="caution">
    <text evidence="3">The sequence shown here is derived from an EMBL/GenBank/DDBJ whole genome shotgun (WGS) entry which is preliminary data.</text>
</comment>
<dbReference type="Pfam" id="PF07589">
    <property type="entry name" value="PEP-CTERM"/>
    <property type="match status" value="1"/>
</dbReference>
<organism evidence="3 4">
    <name type="scientific">Colwellia psychrerythraea</name>
    <name type="common">Vibrio psychroerythus</name>
    <dbReference type="NCBI Taxonomy" id="28229"/>
    <lineage>
        <taxon>Bacteria</taxon>
        <taxon>Pseudomonadati</taxon>
        <taxon>Pseudomonadota</taxon>
        <taxon>Gammaproteobacteria</taxon>
        <taxon>Alteromonadales</taxon>
        <taxon>Colwelliaceae</taxon>
        <taxon>Colwellia</taxon>
    </lineage>
</organism>
<dbReference type="Proteomes" id="UP000029843">
    <property type="component" value="Unassembled WGS sequence"/>
</dbReference>
<evidence type="ECO:0000259" key="2">
    <source>
        <dbReference type="Pfam" id="PF07589"/>
    </source>
</evidence>
<evidence type="ECO:0000313" key="3">
    <source>
        <dbReference type="EMBL" id="KGJ93630.1"/>
    </source>
</evidence>
<gene>
    <name evidence="3" type="ORF">ND2E_2123</name>
</gene>
<dbReference type="InterPro" id="IPR013424">
    <property type="entry name" value="Ice-binding_C"/>
</dbReference>
<sequence length="186" mass="19791" precursor="true">MMHILKYTIAATVLFASSWANSTLIGDDILIRFDGCCGGPTEDIVTVGAGFEISDGDGSNFEATTAGTAVTSIDVDASSVTFMMHLSYNLDNQFFTFSDLDWVGGGGFITDAVLSISEIGTIDQSDISFGADWFSIEVGLQTPENYSPDRMVRIDLVTSHDVPEPVSLVLFGLGLAGLGLSKRKKA</sequence>
<evidence type="ECO:0000313" key="4">
    <source>
        <dbReference type="Proteomes" id="UP000029843"/>
    </source>
</evidence>
<feature type="signal peptide" evidence="1">
    <location>
        <begin position="1"/>
        <end position="22"/>
    </location>
</feature>